<organism evidence="1 2">
    <name type="scientific">Rhizophagus irregularis</name>
    <dbReference type="NCBI Taxonomy" id="588596"/>
    <lineage>
        <taxon>Eukaryota</taxon>
        <taxon>Fungi</taxon>
        <taxon>Fungi incertae sedis</taxon>
        <taxon>Mucoromycota</taxon>
        <taxon>Glomeromycotina</taxon>
        <taxon>Glomeromycetes</taxon>
        <taxon>Glomerales</taxon>
        <taxon>Glomeraceae</taxon>
        <taxon>Rhizophagus</taxon>
    </lineage>
</organism>
<sequence length="79" mass="9614">MRKCDIINRYHNIVIANGFDDDDDDDDDCDDNGHYYYDDDSDEWKVELEEGMRKLEREIYYDFCLNTFSKNTEKYYGIN</sequence>
<reference evidence="1 2" key="1">
    <citation type="submission" date="2015-10" db="EMBL/GenBank/DDBJ databases">
        <title>Genome analyses suggest a sexual origin of heterokaryosis in a supposedly ancient asexual fungus.</title>
        <authorList>
            <person name="Ropars J."/>
            <person name="Sedzielewska K."/>
            <person name="Noel J."/>
            <person name="Charron P."/>
            <person name="Farinelli L."/>
            <person name="Marton T."/>
            <person name="Kruger M."/>
            <person name="Pelin A."/>
            <person name="Brachmann A."/>
            <person name="Corradi N."/>
        </authorList>
    </citation>
    <scope>NUCLEOTIDE SEQUENCE [LARGE SCALE GENOMIC DNA]</scope>
    <source>
        <strain evidence="1 2">A4</strain>
    </source>
</reference>
<gene>
    <name evidence="1" type="ORF">RhiirA4_468188</name>
</gene>
<comment type="caution">
    <text evidence="1">The sequence shown here is derived from an EMBL/GenBank/DDBJ whole genome shotgun (WGS) entry which is preliminary data.</text>
</comment>
<dbReference type="AlphaFoldDB" id="A0A2I1GXB4"/>
<evidence type="ECO:0000313" key="1">
    <source>
        <dbReference type="EMBL" id="PKY51267.1"/>
    </source>
</evidence>
<protein>
    <submittedName>
        <fullName evidence="1">Uncharacterized protein</fullName>
    </submittedName>
</protein>
<dbReference type="Proteomes" id="UP000234323">
    <property type="component" value="Unassembled WGS sequence"/>
</dbReference>
<name>A0A2I1GXB4_9GLOM</name>
<accession>A0A2I1GXB4</accession>
<dbReference type="EMBL" id="LLXI01000990">
    <property type="protein sequence ID" value="PKY51267.1"/>
    <property type="molecule type" value="Genomic_DNA"/>
</dbReference>
<keyword evidence="2" id="KW-1185">Reference proteome</keyword>
<evidence type="ECO:0000313" key="2">
    <source>
        <dbReference type="Proteomes" id="UP000234323"/>
    </source>
</evidence>
<proteinExistence type="predicted"/>